<dbReference type="GO" id="GO:0006206">
    <property type="term" value="P:pyrimidine nucleobase metabolic process"/>
    <property type="evidence" value="ECO:0007669"/>
    <property type="project" value="TreeGrafter"/>
</dbReference>
<dbReference type="AlphaFoldDB" id="A0A9P6DXD2"/>
<dbReference type="SUPFAM" id="SSF56784">
    <property type="entry name" value="HAD-like"/>
    <property type="match status" value="1"/>
</dbReference>
<keyword evidence="2" id="KW-1185">Reference proteome</keyword>
<dbReference type="InterPro" id="IPR052791">
    <property type="entry name" value="SSM1_domain"/>
</dbReference>
<dbReference type="Gene3D" id="3.40.50.1000">
    <property type="entry name" value="HAD superfamily/HAD-like"/>
    <property type="match status" value="1"/>
</dbReference>
<name>A0A9P6DXD2_9AGAM</name>
<dbReference type="InterPro" id="IPR006439">
    <property type="entry name" value="HAD-SF_hydro_IA"/>
</dbReference>
<gene>
    <name evidence="1" type="ORF">BS47DRAFT_1338295</name>
</gene>
<accession>A0A9P6DXD2</accession>
<evidence type="ECO:0000313" key="1">
    <source>
        <dbReference type="EMBL" id="KAF9518361.1"/>
    </source>
</evidence>
<reference evidence="1" key="1">
    <citation type="journal article" date="2020" name="Nat. Commun.">
        <title>Large-scale genome sequencing of mycorrhizal fungi provides insights into the early evolution of symbiotic traits.</title>
        <authorList>
            <person name="Miyauchi S."/>
            <person name="Kiss E."/>
            <person name="Kuo A."/>
            <person name="Drula E."/>
            <person name="Kohler A."/>
            <person name="Sanchez-Garcia M."/>
            <person name="Morin E."/>
            <person name="Andreopoulos B."/>
            <person name="Barry K.W."/>
            <person name="Bonito G."/>
            <person name="Buee M."/>
            <person name="Carver A."/>
            <person name="Chen C."/>
            <person name="Cichocki N."/>
            <person name="Clum A."/>
            <person name="Culley D."/>
            <person name="Crous P.W."/>
            <person name="Fauchery L."/>
            <person name="Girlanda M."/>
            <person name="Hayes R.D."/>
            <person name="Keri Z."/>
            <person name="LaButti K."/>
            <person name="Lipzen A."/>
            <person name="Lombard V."/>
            <person name="Magnuson J."/>
            <person name="Maillard F."/>
            <person name="Murat C."/>
            <person name="Nolan M."/>
            <person name="Ohm R.A."/>
            <person name="Pangilinan J."/>
            <person name="Pereira M.F."/>
            <person name="Perotto S."/>
            <person name="Peter M."/>
            <person name="Pfister S."/>
            <person name="Riley R."/>
            <person name="Sitrit Y."/>
            <person name="Stielow J.B."/>
            <person name="Szollosi G."/>
            <person name="Zifcakova L."/>
            <person name="Stursova M."/>
            <person name="Spatafora J.W."/>
            <person name="Tedersoo L."/>
            <person name="Vaario L.M."/>
            <person name="Yamada A."/>
            <person name="Yan M."/>
            <person name="Wang P."/>
            <person name="Xu J."/>
            <person name="Bruns T."/>
            <person name="Baldrian P."/>
            <person name="Vilgalys R."/>
            <person name="Dunand C."/>
            <person name="Henrissat B."/>
            <person name="Grigoriev I.V."/>
            <person name="Hibbett D."/>
            <person name="Nagy L.G."/>
            <person name="Martin F.M."/>
        </authorList>
    </citation>
    <scope>NUCLEOTIDE SEQUENCE</scope>
    <source>
        <strain evidence="1">UP504</strain>
    </source>
</reference>
<dbReference type="OrthoDB" id="1065058at2759"/>
<organism evidence="1 2">
    <name type="scientific">Hydnum rufescens UP504</name>
    <dbReference type="NCBI Taxonomy" id="1448309"/>
    <lineage>
        <taxon>Eukaryota</taxon>
        <taxon>Fungi</taxon>
        <taxon>Dikarya</taxon>
        <taxon>Basidiomycota</taxon>
        <taxon>Agaricomycotina</taxon>
        <taxon>Agaricomycetes</taxon>
        <taxon>Cantharellales</taxon>
        <taxon>Hydnaceae</taxon>
        <taxon>Hydnum</taxon>
    </lineage>
</organism>
<dbReference type="EMBL" id="MU128925">
    <property type="protein sequence ID" value="KAF9518361.1"/>
    <property type="molecule type" value="Genomic_DNA"/>
</dbReference>
<dbReference type="NCBIfam" id="TIGR01509">
    <property type="entry name" value="HAD-SF-IA-v3"/>
    <property type="match status" value="1"/>
</dbReference>
<dbReference type="GO" id="GO:0008252">
    <property type="term" value="F:nucleotidase activity"/>
    <property type="evidence" value="ECO:0007669"/>
    <property type="project" value="TreeGrafter"/>
</dbReference>
<proteinExistence type="predicted"/>
<dbReference type="InterPro" id="IPR036412">
    <property type="entry name" value="HAD-like_sf"/>
</dbReference>
<dbReference type="Pfam" id="PF00702">
    <property type="entry name" value="Hydrolase"/>
    <property type="match status" value="1"/>
</dbReference>
<protein>
    <recommendedName>
        <fullName evidence="3">Pyrimidine 5-nucleotidase</fullName>
    </recommendedName>
</protein>
<dbReference type="PANTHER" id="PTHR47438">
    <property type="entry name" value="PHOSPHATE METABOLISM PROTEIN 8-RELATED"/>
    <property type="match status" value="1"/>
</dbReference>
<dbReference type="Proteomes" id="UP000886523">
    <property type="component" value="Unassembled WGS sequence"/>
</dbReference>
<sequence>MKYLTEYGLAIRGLSQHHAIDPIDFDEQCDGSLPLEDILHPDSNLILLFRDIDRSKAHVWTLTNAYKKHARRVLRILGLEEEIEGLVYCDYTNTDFTCKPHQAFFEMALAQAGISDPSRSYFVDDSLKNVQAAKALGWGSCVYFLEHDDPEAQVSHAPFEGVDHTIHDLQQLRTIWPEVFRSATS</sequence>
<evidence type="ECO:0008006" key="3">
    <source>
        <dbReference type="Google" id="ProtNLM"/>
    </source>
</evidence>
<dbReference type="InterPro" id="IPR023214">
    <property type="entry name" value="HAD_sf"/>
</dbReference>
<dbReference type="GO" id="GO:0009166">
    <property type="term" value="P:nucleotide catabolic process"/>
    <property type="evidence" value="ECO:0007669"/>
    <property type="project" value="TreeGrafter"/>
</dbReference>
<evidence type="ECO:0000313" key="2">
    <source>
        <dbReference type="Proteomes" id="UP000886523"/>
    </source>
</evidence>
<dbReference type="PANTHER" id="PTHR47438:SF1">
    <property type="entry name" value="PHOSPHATE METABOLISM PROTEIN 8-RELATED"/>
    <property type="match status" value="1"/>
</dbReference>
<comment type="caution">
    <text evidence="1">The sequence shown here is derived from an EMBL/GenBank/DDBJ whole genome shotgun (WGS) entry which is preliminary data.</text>
</comment>